<dbReference type="HOGENOM" id="CLU_1856767_0_0_1"/>
<keyword evidence="2" id="KW-1185">Reference proteome</keyword>
<reference evidence="1 2" key="1">
    <citation type="submission" date="2014-04" db="EMBL/GenBank/DDBJ databases">
        <authorList>
            <consortium name="DOE Joint Genome Institute"/>
            <person name="Kuo A."/>
            <person name="Girlanda M."/>
            <person name="Perotto S."/>
            <person name="Kohler A."/>
            <person name="Nagy L.G."/>
            <person name="Floudas D."/>
            <person name="Copeland A."/>
            <person name="Barry K.W."/>
            <person name="Cichocki N."/>
            <person name="Veneault-Fourrey C."/>
            <person name="LaButti K."/>
            <person name="Lindquist E.A."/>
            <person name="Lipzen A."/>
            <person name="Lundell T."/>
            <person name="Morin E."/>
            <person name="Murat C."/>
            <person name="Sun H."/>
            <person name="Tunlid A."/>
            <person name="Henrissat B."/>
            <person name="Grigoriev I.V."/>
            <person name="Hibbett D.S."/>
            <person name="Martin F."/>
            <person name="Nordberg H.P."/>
            <person name="Cantor M.N."/>
            <person name="Hua S.X."/>
        </authorList>
    </citation>
    <scope>NUCLEOTIDE SEQUENCE [LARGE SCALE GENOMIC DNA]</scope>
    <source>
        <strain evidence="1 2">MUT 4182</strain>
    </source>
</reference>
<dbReference type="EMBL" id="KN823475">
    <property type="protein sequence ID" value="KIO16841.1"/>
    <property type="molecule type" value="Genomic_DNA"/>
</dbReference>
<organism evidence="1 2">
    <name type="scientific">Tulasnella calospora MUT 4182</name>
    <dbReference type="NCBI Taxonomy" id="1051891"/>
    <lineage>
        <taxon>Eukaryota</taxon>
        <taxon>Fungi</taxon>
        <taxon>Dikarya</taxon>
        <taxon>Basidiomycota</taxon>
        <taxon>Agaricomycotina</taxon>
        <taxon>Agaricomycetes</taxon>
        <taxon>Cantharellales</taxon>
        <taxon>Tulasnellaceae</taxon>
        <taxon>Tulasnella</taxon>
    </lineage>
</organism>
<accession>A0A0C3Q280</accession>
<proteinExistence type="predicted"/>
<protein>
    <submittedName>
        <fullName evidence="1">Uncharacterized protein</fullName>
    </submittedName>
</protein>
<name>A0A0C3Q280_9AGAM</name>
<reference evidence="2" key="2">
    <citation type="submission" date="2015-01" db="EMBL/GenBank/DDBJ databases">
        <title>Evolutionary Origins and Diversification of the Mycorrhizal Mutualists.</title>
        <authorList>
            <consortium name="DOE Joint Genome Institute"/>
            <consortium name="Mycorrhizal Genomics Consortium"/>
            <person name="Kohler A."/>
            <person name="Kuo A."/>
            <person name="Nagy L.G."/>
            <person name="Floudas D."/>
            <person name="Copeland A."/>
            <person name="Barry K.W."/>
            <person name="Cichocki N."/>
            <person name="Veneault-Fourrey C."/>
            <person name="LaButti K."/>
            <person name="Lindquist E.A."/>
            <person name="Lipzen A."/>
            <person name="Lundell T."/>
            <person name="Morin E."/>
            <person name="Murat C."/>
            <person name="Riley R."/>
            <person name="Ohm R."/>
            <person name="Sun H."/>
            <person name="Tunlid A."/>
            <person name="Henrissat B."/>
            <person name="Grigoriev I.V."/>
            <person name="Hibbett D.S."/>
            <person name="Martin F."/>
        </authorList>
    </citation>
    <scope>NUCLEOTIDE SEQUENCE [LARGE SCALE GENOMIC DNA]</scope>
    <source>
        <strain evidence="2">MUT 4182</strain>
    </source>
</reference>
<dbReference type="Proteomes" id="UP000054248">
    <property type="component" value="Unassembled WGS sequence"/>
</dbReference>
<gene>
    <name evidence="1" type="ORF">M407DRAFT_181455</name>
</gene>
<evidence type="ECO:0000313" key="1">
    <source>
        <dbReference type="EMBL" id="KIO16841.1"/>
    </source>
</evidence>
<sequence>MKIHGTSGDLGSYPNGQLLLHQTLGPAEEMFVTSGKRLHFGCCLKSPGMYFETIKKKRTWGCGPFLRVATSPLSPFTAQCRVIPPPFATPPFQGLERTRSFNWVRSLASYQLFFLTPYTLHDDPKARTLAPHGRPHCR</sequence>
<dbReference type="AlphaFoldDB" id="A0A0C3Q280"/>
<evidence type="ECO:0000313" key="2">
    <source>
        <dbReference type="Proteomes" id="UP000054248"/>
    </source>
</evidence>